<feature type="compositionally biased region" description="Basic residues" evidence="2">
    <location>
        <begin position="513"/>
        <end position="526"/>
    </location>
</feature>
<feature type="compositionally biased region" description="Basic and acidic residues" evidence="2">
    <location>
        <begin position="623"/>
        <end position="637"/>
    </location>
</feature>
<gene>
    <name evidence="4" type="ORF">OC842_002700</name>
</gene>
<evidence type="ECO:0000313" key="5">
    <source>
        <dbReference type="Proteomes" id="UP001176521"/>
    </source>
</evidence>
<feature type="coiled-coil region" evidence="1">
    <location>
        <begin position="294"/>
        <end position="342"/>
    </location>
</feature>
<feature type="compositionally biased region" description="Low complexity" evidence="2">
    <location>
        <begin position="456"/>
        <end position="465"/>
    </location>
</feature>
<feature type="region of interest" description="Disordered" evidence="2">
    <location>
        <begin position="790"/>
        <end position="941"/>
    </location>
</feature>
<comment type="caution">
    <text evidence="4">The sequence shown here is derived from an EMBL/GenBank/DDBJ whole genome shotgun (WGS) entry which is preliminary data.</text>
</comment>
<feature type="compositionally biased region" description="Gly residues" evidence="2">
    <location>
        <begin position="34"/>
        <end position="43"/>
    </location>
</feature>
<feature type="compositionally biased region" description="Gly residues" evidence="2">
    <location>
        <begin position="701"/>
        <end position="711"/>
    </location>
</feature>
<dbReference type="EMBL" id="JAPDMQ010000120">
    <property type="protein sequence ID" value="KAK0534228.1"/>
    <property type="molecule type" value="Genomic_DNA"/>
</dbReference>
<evidence type="ECO:0000259" key="3">
    <source>
        <dbReference type="Pfam" id="PF03114"/>
    </source>
</evidence>
<feature type="region of interest" description="Disordered" evidence="2">
    <location>
        <begin position="456"/>
        <end position="777"/>
    </location>
</feature>
<feature type="compositionally biased region" description="Low complexity" evidence="2">
    <location>
        <begin position="44"/>
        <end position="53"/>
    </location>
</feature>
<feature type="compositionally biased region" description="Low complexity" evidence="2">
    <location>
        <begin position="11"/>
        <end position="33"/>
    </location>
</feature>
<dbReference type="SUPFAM" id="SSF103657">
    <property type="entry name" value="BAR/IMD domain-like"/>
    <property type="match status" value="1"/>
</dbReference>
<feature type="compositionally biased region" description="Pro residues" evidence="2">
    <location>
        <begin position="930"/>
        <end position="941"/>
    </location>
</feature>
<feature type="compositionally biased region" description="Gly residues" evidence="2">
    <location>
        <begin position="762"/>
        <end position="772"/>
    </location>
</feature>
<feature type="compositionally biased region" description="Polar residues" evidence="2">
    <location>
        <begin position="420"/>
        <end position="431"/>
    </location>
</feature>
<keyword evidence="5" id="KW-1185">Reference proteome</keyword>
<dbReference type="InterPro" id="IPR027267">
    <property type="entry name" value="AH/BAR_dom_sf"/>
</dbReference>
<feature type="compositionally biased region" description="Acidic residues" evidence="2">
    <location>
        <begin position="491"/>
        <end position="509"/>
    </location>
</feature>
<evidence type="ECO:0000256" key="2">
    <source>
        <dbReference type="SAM" id="MobiDB-lite"/>
    </source>
</evidence>
<accession>A0AAN6JM20</accession>
<organism evidence="4 5">
    <name type="scientific">Tilletia horrida</name>
    <dbReference type="NCBI Taxonomy" id="155126"/>
    <lineage>
        <taxon>Eukaryota</taxon>
        <taxon>Fungi</taxon>
        <taxon>Dikarya</taxon>
        <taxon>Basidiomycota</taxon>
        <taxon>Ustilaginomycotina</taxon>
        <taxon>Exobasidiomycetes</taxon>
        <taxon>Tilletiales</taxon>
        <taxon>Tilletiaceae</taxon>
        <taxon>Tilletia</taxon>
    </lineage>
</organism>
<feature type="compositionally biased region" description="Polar residues" evidence="2">
    <location>
        <begin position="471"/>
        <end position="487"/>
    </location>
</feature>
<reference evidence="4" key="1">
    <citation type="journal article" date="2023" name="PhytoFront">
        <title>Draft Genome Resources of Seven Strains of Tilletia horrida, Causal Agent of Kernel Smut of Rice.</title>
        <authorList>
            <person name="Khanal S."/>
            <person name="Antony Babu S."/>
            <person name="Zhou X.G."/>
        </authorList>
    </citation>
    <scope>NUCLEOTIDE SEQUENCE</scope>
    <source>
        <strain evidence="4">TX3</strain>
    </source>
</reference>
<dbReference type="InterPro" id="IPR004148">
    <property type="entry name" value="BAR_dom"/>
</dbReference>
<evidence type="ECO:0000313" key="4">
    <source>
        <dbReference type="EMBL" id="KAK0534228.1"/>
    </source>
</evidence>
<feature type="compositionally biased region" description="Polar residues" evidence="2">
    <location>
        <begin position="1"/>
        <end position="10"/>
    </location>
</feature>
<dbReference type="Pfam" id="PF03114">
    <property type="entry name" value="BAR"/>
    <property type="match status" value="1"/>
</dbReference>
<name>A0AAN6JM20_9BASI</name>
<dbReference type="AlphaFoldDB" id="A0AAN6JM20"/>
<evidence type="ECO:0000256" key="1">
    <source>
        <dbReference type="SAM" id="Coils"/>
    </source>
</evidence>
<dbReference type="Proteomes" id="UP001176521">
    <property type="component" value="Unassembled WGS sequence"/>
</dbReference>
<feature type="compositionally biased region" description="Polar residues" evidence="2">
    <location>
        <begin position="866"/>
        <end position="878"/>
    </location>
</feature>
<feature type="compositionally biased region" description="Polar residues" evidence="2">
    <location>
        <begin position="54"/>
        <end position="92"/>
    </location>
</feature>
<dbReference type="Gene3D" id="1.20.1270.60">
    <property type="entry name" value="Arfaptin homology (AH) domain/BAR domain"/>
    <property type="match status" value="1"/>
</dbReference>
<feature type="domain" description="BAR" evidence="3">
    <location>
        <begin position="212"/>
        <end position="388"/>
    </location>
</feature>
<feature type="compositionally biased region" description="Basic and acidic residues" evidence="2">
    <location>
        <begin position="575"/>
        <end position="584"/>
    </location>
</feature>
<feature type="region of interest" description="Disordered" evidence="2">
    <location>
        <begin position="415"/>
        <end position="444"/>
    </location>
</feature>
<keyword evidence="1" id="KW-0175">Coiled coil</keyword>
<protein>
    <recommendedName>
        <fullName evidence="3">BAR domain-containing protein</fullName>
    </recommendedName>
</protein>
<sequence length="941" mass="97168">MLKLRQWTTKSSSSNNAAAAAAASDPASPTSAVAGGGGGGGGNSSSSSHSNSGYPNNDVSPSVHSSPISEKGQSAASFPSKTPSILDNASKTGSDDVSASASVLSQPTPEEDETDPDALLEREIEKRKTGNSRLNGAVEALWSALSKKKALPYDMTNAQLAAVMAKLKEDDEDGEAASKTTNGKRTGGVAAVLADLLPGSGSGKDKEKIDSKMVPINALGIAMTSYSEALAASTAGDANSALPSASNTQALGTSLGLLGRAYIQIAQLQTAFASDIKSVLLTRLARSHVQLDAYAGARKRADAARARLDAARSKAQKSKREKRELEDELRIASAAYDDAISELEMRAEAVLYTSEAEDLSALTDYLHSHLDFLYQSVECLERVKDNWAHVDDRALNRGINAGSIVSGLNSNAVLERPRSRTTSLMSSSANTVRARKPSSRPSTANSITAAMAAGAGRFGFPSSSRPRSETQDSASQKNGKGPASNSKGNEDVESDSGASEEEEELDDEEGTTKRKSASSKKHRRKSSASSVSRPGFNRSLSRLGIFGGSKKDDGTQPEDGKDGAEPENPKAPSATEKEKSEDRPPTISRGWSDTFKAKAWKREKDRDTGGFASFGDSLPPGHHQQELDEEEQRRRADLLSGISIGIDDERESAPRLPKRQDAPRRTLSGDSYDDGHGPTSASPGARRGGAPPSAWATFEARGGGGGGGGGGAEHETDHSDFEDGARLGHIGRRDSSAATDIFRDGSGMGSPLGHSPFPSEGMGMGMGRMGSHGGEDARMLAFNNTGLSALSAGEDDAAGAGVGAGGAGNAGAKRLSNPFGLPSSSSHPHFLQVHPQDTGVSLGGLTDPASHSHDEDGDEEQERAVLTSNGASSQTQRYRSGGVLSRMASGGAGGGASSGGAGGSSAGVTGARGAVPPPVPPSSTFLKNRAPPPPPPSRGTK</sequence>
<proteinExistence type="predicted"/>
<feature type="compositionally biased region" description="Gly residues" evidence="2">
    <location>
        <begin position="800"/>
        <end position="809"/>
    </location>
</feature>
<feature type="compositionally biased region" description="Basic and acidic residues" evidence="2">
    <location>
        <begin position="549"/>
        <end position="568"/>
    </location>
</feature>
<feature type="compositionally biased region" description="Gly residues" evidence="2">
    <location>
        <begin position="890"/>
        <end position="905"/>
    </location>
</feature>
<dbReference type="GO" id="GO:0005737">
    <property type="term" value="C:cytoplasm"/>
    <property type="evidence" value="ECO:0007669"/>
    <property type="project" value="InterPro"/>
</dbReference>
<feature type="compositionally biased region" description="Basic and acidic residues" evidence="2">
    <location>
        <begin position="712"/>
        <end position="735"/>
    </location>
</feature>
<feature type="region of interest" description="Disordered" evidence="2">
    <location>
        <begin position="1"/>
        <end position="117"/>
    </location>
</feature>